<feature type="transmembrane region" description="Helical" evidence="3">
    <location>
        <begin position="15"/>
        <end position="33"/>
    </location>
</feature>
<keyword evidence="3" id="KW-0812">Transmembrane</keyword>
<evidence type="ECO:0000256" key="2">
    <source>
        <dbReference type="SAM" id="MobiDB-lite"/>
    </source>
</evidence>
<dbReference type="Gene3D" id="2.20.230.10">
    <property type="entry name" value="Resuscitation-promoting factor rpfb"/>
    <property type="match status" value="1"/>
</dbReference>
<dbReference type="Pfam" id="PF07501">
    <property type="entry name" value="G5"/>
    <property type="match status" value="1"/>
</dbReference>
<name>A0A926I7V0_9FIRM</name>
<evidence type="ECO:0000259" key="4">
    <source>
        <dbReference type="PROSITE" id="PS51109"/>
    </source>
</evidence>
<dbReference type="Gene3D" id="3.10.350.10">
    <property type="entry name" value="LysM domain"/>
    <property type="match status" value="1"/>
</dbReference>
<dbReference type="InterPro" id="IPR036779">
    <property type="entry name" value="LysM_dom_sf"/>
</dbReference>
<dbReference type="InterPro" id="IPR018392">
    <property type="entry name" value="LysM"/>
</dbReference>
<dbReference type="Proteomes" id="UP000655830">
    <property type="component" value="Unassembled WGS sequence"/>
</dbReference>
<feature type="compositionally biased region" description="Low complexity" evidence="2">
    <location>
        <begin position="425"/>
        <end position="443"/>
    </location>
</feature>
<dbReference type="Pfam" id="PF01476">
    <property type="entry name" value="LysM"/>
    <property type="match status" value="1"/>
</dbReference>
<evidence type="ECO:0000259" key="5">
    <source>
        <dbReference type="PROSITE" id="PS51782"/>
    </source>
</evidence>
<dbReference type="CDD" id="cd00118">
    <property type="entry name" value="LysM"/>
    <property type="match status" value="1"/>
</dbReference>
<protein>
    <submittedName>
        <fullName evidence="6">Peptidoglycan DD-metalloendopeptidase family protein</fullName>
    </submittedName>
</protein>
<dbReference type="SMART" id="SM01208">
    <property type="entry name" value="G5"/>
    <property type="match status" value="1"/>
</dbReference>
<accession>A0A926I7V0</accession>
<dbReference type="SMART" id="SM00257">
    <property type="entry name" value="LysM"/>
    <property type="match status" value="1"/>
</dbReference>
<keyword evidence="3" id="KW-1133">Transmembrane helix</keyword>
<dbReference type="PROSITE" id="PS51782">
    <property type="entry name" value="LYSM"/>
    <property type="match status" value="1"/>
</dbReference>
<dbReference type="CDD" id="cd12797">
    <property type="entry name" value="M23_peptidase"/>
    <property type="match status" value="1"/>
</dbReference>
<dbReference type="AlphaFoldDB" id="A0A926I7V0"/>
<dbReference type="Gene3D" id="2.70.70.10">
    <property type="entry name" value="Glucose Permease (Domain IIA)"/>
    <property type="match status" value="1"/>
</dbReference>
<dbReference type="PROSITE" id="PS51109">
    <property type="entry name" value="G5"/>
    <property type="match status" value="1"/>
</dbReference>
<keyword evidence="1" id="KW-0732">Signal</keyword>
<proteinExistence type="predicted"/>
<keyword evidence="3" id="KW-0472">Membrane</keyword>
<feature type="region of interest" description="Disordered" evidence="2">
    <location>
        <begin position="417"/>
        <end position="444"/>
    </location>
</feature>
<evidence type="ECO:0000313" key="7">
    <source>
        <dbReference type="Proteomes" id="UP000655830"/>
    </source>
</evidence>
<dbReference type="InterPro" id="IPR050570">
    <property type="entry name" value="Cell_wall_metabolism_enzyme"/>
</dbReference>
<dbReference type="PANTHER" id="PTHR21666:SF270">
    <property type="entry name" value="MUREIN HYDROLASE ACTIVATOR ENVC"/>
    <property type="match status" value="1"/>
</dbReference>
<dbReference type="InterPro" id="IPR016047">
    <property type="entry name" value="M23ase_b-sheet_dom"/>
</dbReference>
<comment type="caution">
    <text evidence="6">The sequence shown here is derived from an EMBL/GenBank/DDBJ whole genome shotgun (WGS) entry which is preliminary data.</text>
</comment>
<sequence>MKDFLINIKSSKHTYKIIAGIAVVGLTFGIIGMQNNSYAISVDGEVVGVVKTKEEAQAAFENIVTELKDQKGVDIAIKETVTVEHVNSKVKEIETQDILEATLKDTISYEIEAYEILVDGEVKAVVETQKIAERILSDIAKMHLPEGSGVELDVKKIEEVNETSGSGQVEVTESIEATKLEPATIQTVQDNGKGENALATENETSPIEVLEVKDALKEPEVKSEVKVGTVDKKEEEKEEPTEGQKIARELTEFDFNEEVIVRSTYIDEEQILSEEEAKNILLGNTEEIVEYELKEGDNIWDIAIKHGTTMDHILEINPQIEDETRMQIGEVIKLEVPDPILSISTTEQATFKELIPAEIEYVEFSDLYKDETKVYQEGYDGVKEITVDVHKVNGKEVSRDLITEKVLKEPKTKVIAFGTKEKPKPTSTSTNKKPSSSASSSNSGMFMHPLNGGGTLTSNYGSRWGSFHRGLDIAASAGTPIYAAASGTVTYSGYNNGGFGKLIIIDHNNGYQTYYAHCSSLYVQVGQKVSKGQNIAGVGSTGNSTGNHVHFEIRSNGTPINPYNYVY</sequence>
<feature type="domain" description="LysM" evidence="5">
    <location>
        <begin position="289"/>
        <end position="334"/>
    </location>
</feature>
<gene>
    <name evidence="6" type="ORF">H8718_00250</name>
</gene>
<dbReference type="EMBL" id="JACRSY010000001">
    <property type="protein sequence ID" value="MBC8577970.1"/>
    <property type="molecule type" value="Genomic_DNA"/>
</dbReference>
<evidence type="ECO:0000256" key="3">
    <source>
        <dbReference type="SAM" id="Phobius"/>
    </source>
</evidence>
<dbReference type="Pfam" id="PF01551">
    <property type="entry name" value="Peptidase_M23"/>
    <property type="match status" value="1"/>
</dbReference>
<dbReference type="InterPro" id="IPR011098">
    <property type="entry name" value="G5_dom"/>
</dbReference>
<dbReference type="PANTHER" id="PTHR21666">
    <property type="entry name" value="PEPTIDASE-RELATED"/>
    <property type="match status" value="1"/>
</dbReference>
<reference evidence="6" key="1">
    <citation type="submission" date="2020-08" db="EMBL/GenBank/DDBJ databases">
        <title>Genome public.</title>
        <authorList>
            <person name="Liu C."/>
            <person name="Sun Q."/>
        </authorList>
    </citation>
    <scope>NUCLEOTIDE SEQUENCE</scope>
    <source>
        <strain evidence="6">NSJ-12</strain>
    </source>
</reference>
<organism evidence="6 7">
    <name type="scientific">Zhenhengia yiwuensis</name>
    <dbReference type="NCBI Taxonomy" id="2763666"/>
    <lineage>
        <taxon>Bacteria</taxon>
        <taxon>Bacillati</taxon>
        <taxon>Bacillota</taxon>
        <taxon>Clostridia</taxon>
        <taxon>Lachnospirales</taxon>
        <taxon>Lachnospiraceae</taxon>
        <taxon>Zhenhengia</taxon>
    </lineage>
</organism>
<evidence type="ECO:0000313" key="6">
    <source>
        <dbReference type="EMBL" id="MBC8577970.1"/>
    </source>
</evidence>
<dbReference type="SUPFAM" id="SSF51261">
    <property type="entry name" value="Duplicated hybrid motif"/>
    <property type="match status" value="1"/>
</dbReference>
<dbReference type="SUPFAM" id="SSF54106">
    <property type="entry name" value="LysM domain"/>
    <property type="match status" value="1"/>
</dbReference>
<dbReference type="GO" id="GO:0004222">
    <property type="term" value="F:metalloendopeptidase activity"/>
    <property type="evidence" value="ECO:0007669"/>
    <property type="project" value="TreeGrafter"/>
</dbReference>
<keyword evidence="7" id="KW-1185">Reference proteome</keyword>
<dbReference type="InterPro" id="IPR011055">
    <property type="entry name" value="Dup_hybrid_motif"/>
</dbReference>
<dbReference type="RefSeq" id="WP_249331090.1">
    <property type="nucleotide sequence ID" value="NZ_JACRSY010000001.1"/>
</dbReference>
<feature type="domain" description="G5" evidence="4">
    <location>
        <begin position="341"/>
        <end position="421"/>
    </location>
</feature>
<evidence type="ECO:0000256" key="1">
    <source>
        <dbReference type="ARBA" id="ARBA00022729"/>
    </source>
</evidence>